<dbReference type="RefSeq" id="WP_271337565.1">
    <property type="nucleotide sequence ID" value="NZ_JAMZNK010000041.1"/>
</dbReference>
<proteinExistence type="predicted"/>
<protein>
    <recommendedName>
        <fullName evidence="3">Bacteriocin-type signal sequence-containing protein</fullName>
    </recommendedName>
</protein>
<dbReference type="Proteomes" id="UP001212170">
    <property type="component" value="Unassembled WGS sequence"/>
</dbReference>
<dbReference type="EMBL" id="JAMZNK010000041">
    <property type="protein sequence ID" value="MDA6071776.1"/>
    <property type="molecule type" value="Genomic_DNA"/>
</dbReference>
<evidence type="ECO:0008006" key="3">
    <source>
        <dbReference type="Google" id="ProtNLM"/>
    </source>
</evidence>
<gene>
    <name evidence="1" type="ORF">NJT12_19295</name>
</gene>
<comment type="caution">
    <text evidence="1">The sequence shown here is derived from an EMBL/GenBank/DDBJ whole genome shotgun (WGS) entry which is preliminary data.</text>
</comment>
<evidence type="ECO:0000313" key="2">
    <source>
        <dbReference type="Proteomes" id="UP001212170"/>
    </source>
</evidence>
<evidence type="ECO:0000313" key="1">
    <source>
        <dbReference type="EMBL" id="MDA6071776.1"/>
    </source>
</evidence>
<sequence>MLKTILNFKGVEILSRNEQKNIAGGGNTLTYDCEKGDGAVMGQYLTPCINQPVPKCFETVDGDGPLCP</sequence>
<name>A0ABT4WGV2_9FLAO</name>
<accession>A0ABT4WGV2</accession>
<keyword evidence="2" id="KW-1185">Reference proteome</keyword>
<organism evidence="1 2">
    <name type="scientific">Flavobacterium azizsancarii</name>
    <dbReference type="NCBI Taxonomy" id="2961580"/>
    <lineage>
        <taxon>Bacteria</taxon>
        <taxon>Pseudomonadati</taxon>
        <taxon>Bacteroidota</taxon>
        <taxon>Flavobacteriia</taxon>
        <taxon>Flavobacteriales</taxon>
        <taxon>Flavobacteriaceae</taxon>
        <taxon>Flavobacterium</taxon>
    </lineage>
</organism>
<reference evidence="1 2" key="1">
    <citation type="journal article" date="2023" name="Chemosphere">
        <title>Whole genome analysis of Flavobacterium aziz-sancarii sp. nov., isolated from Ardley Island (Antarctica), revealed a rich resistome and bioremediation potential.</title>
        <authorList>
            <person name="Otur C."/>
            <person name="Okay S."/>
            <person name="Kurt-Kizildogan A."/>
        </authorList>
    </citation>
    <scope>NUCLEOTIDE SEQUENCE [LARGE SCALE GENOMIC DNA]</scope>
    <source>
        <strain evidence="1 2">AC</strain>
    </source>
</reference>